<dbReference type="InterPro" id="IPR003719">
    <property type="entry name" value="Phenazine_PhzF-like"/>
</dbReference>
<dbReference type="AlphaFoldDB" id="A0A1Z5JSZ6"/>
<dbReference type="Pfam" id="PF02567">
    <property type="entry name" value="PhzC-PhzF"/>
    <property type="match status" value="1"/>
</dbReference>
<dbReference type="OrthoDB" id="75169at2759"/>
<evidence type="ECO:0000313" key="1">
    <source>
        <dbReference type="EMBL" id="GAX16898.1"/>
    </source>
</evidence>
<dbReference type="EMBL" id="BDSP01000111">
    <property type="protein sequence ID" value="GAX16898.1"/>
    <property type="molecule type" value="Genomic_DNA"/>
</dbReference>
<evidence type="ECO:0000313" key="2">
    <source>
        <dbReference type="Proteomes" id="UP000198406"/>
    </source>
</evidence>
<name>A0A1Z5JSZ6_FISSO</name>
<dbReference type="GO" id="GO:0003824">
    <property type="term" value="F:catalytic activity"/>
    <property type="evidence" value="ECO:0007669"/>
    <property type="project" value="InterPro"/>
</dbReference>
<keyword evidence="2" id="KW-1185">Reference proteome</keyword>
<dbReference type="InParanoid" id="A0A1Z5JSZ6"/>
<sequence length="337" mass="37365">MMLLLSHETTPHVVVIIRESEETHSNNIRSVVLCLESIPCSMPTNNAARFIHKISARVFCQWKGTGGNPVTVFMGENLVGSELAKTCAWESVVIDPLQKRMAFYMPTGEEVSFCAHAAMGGAFCMAEQTSMVRFQDSSETTYQAQIDVPDQIVSLHMQAQLQQQKVTNSPLLFRLIRDTLGLQSTDVQSSSFCHASIARPKTLIRVHSVEALHQAKAPLNPEHFKSCCDALVHSTGLYLYAKVNDEEYECRQFPRASGYPEDPATGIAAAALAASLDVVTPRRRYKFHQGTAMGKASLIMVDDMEWTEATNEGKDRLVSFNLVGHVQIDERETIDAL</sequence>
<dbReference type="Proteomes" id="UP000198406">
    <property type="component" value="Unassembled WGS sequence"/>
</dbReference>
<accession>A0A1Z5JSZ6</accession>
<dbReference type="SUPFAM" id="SSF54506">
    <property type="entry name" value="Diaminopimelate epimerase-like"/>
    <property type="match status" value="1"/>
</dbReference>
<proteinExistence type="predicted"/>
<protein>
    <submittedName>
        <fullName evidence="1">Uncharacterized protein</fullName>
    </submittedName>
</protein>
<dbReference type="Gene3D" id="3.10.310.10">
    <property type="entry name" value="Diaminopimelate Epimerase, Chain A, domain 1"/>
    <property type="match status" value="2"/>
</dbReference>
<organism evidence="1 2">
    <name type="scientific">Fistulifera solaris</name>
    <name type="common">Oleaginous diatom</name>
    <dbReference type="NCBI Taxonomy" id="1519565"/>
    <lineage>
        <taxon>Eukaryota</taxon>
        <taxon>Sar</taxon>
        <taxon>Stramenopiles</taxon>
        <taxon>Ochrophyta</taxon>
        <taxon>Bacillariophyta</taxon>
        <taxon>Bacillariophyceae</taxon>
        <taxon>Bacillariophycidae</taxon>
        <taxon>Naviculales</taxon>
        <taxon>Naviculaceae</taxon>
        <taxon>Fistulifera</taxon>
    </lineage>
</organism>
<comment type="caution">
    <text evidence="1">The sequence shown here is derived from an EMBL/GenBank/DDBJ whole genome shotgun (WGS) entry which is preliminary data.</text>
</comment>
<gene>
    <name evidence="1" type="ORF">FisN_5Hu273</name>
</gene>
<reference evidence="1 2" key="1">
    <citation type="journal article" date="2015" name="Plant Cell">
        <title>Oil accumulation by the oleaginous diatom Fistulifera solaris as revealed by the genome and transcriptome.</title>
        <authorList>
            <person name="Tanaka T."/>
            <person name="Maeda Y."/>
            <person name="Veluchamy A."/>
            <person name="Tanaka M."/>
            <person name="Abida H."/>
            <person name="Marechal E."/>
            <person name="Bowler C."/>
            <person name="Muto M."/>
            <person name="Sunaga Y."/>
            <person name="Tanaka M."/>
            <person name="Yoshino T."/>
            <person name="Taniguchi T."/>
            <person name="Fukuda Y."/>
            <person name="Nemoto M."/>
            <person name="Matsumoto M."/>
            <person name="Wong P.S."/>
            <person name="Aburatani S."/>
            <person name="Fujibuchi W."/>
        </authorList>
    </citation>
    <scope>NUCLEOTIDE SEQUENCE [LARGE SCALE GENOMIC DNA]</scope>
    <source>
        <strain evidence="1 2">JPCC DA0580</strain>
    </source>
</reference>